<evidence type="ECO:0000313" key="3">
    <source>
        <dbReference type="EMBL" id="GAA4235885.1"/>
    </source>
</evidence>
<proteinExistence type="predicted"/>
<dbReference type="PANTHER" id="PTHR10199">
    <property type="entry name" value="THROMBOSPONDIN"/>
    <property type="match status" value="1"/>
</dbReference>
<name>A0ABP8C9A0_9FLAO</name>
<keyword evidence="1" id="KW-0732">Signal</keyword>
<organism evidence="3 4">
    <name type="scientific">Postechiella marina</name>
    <dbReference type="NCBI Taxonomy" id="943941"/>
    <lineage>
        <taxon>Bacteria</taxon>
        <taxon>Pseudomonadati</taxon>
        <taxon>Bacteroidota</taxon>
        <taxon>Flavobacteriia</taxon>
        <taxon>Flavobacteriales</taxon>
        <taxon>Flavobacteriaceae</taxon>
        <taxon>Postechiella</taxon>
    </lineage>
</organism>
<gene>
    <name evidence="3" type="ORF">GCM10022291_18860</name>
</gene>
<dbReference type="Gene3D" id="2.60.40.10">
    <property type="entry name" value="Immunoglobulins"/>
    <property type="match status" value="1"/>
</dbReference>
<dbReference type="SUPFAM" id="SSF103647">
    <property type="entry name" value="TSP type-3 repeat"/>
    <property type="match status" value="1"/>
</dbReference>
<dbReference type="InterPro" id="IPR028974">
    <property type="entry name" value="TSP_type-3_rpt"/>
</dbReference>
<keyword evidence="4" id="KW-1185">Reference proteome</keyword>
<protein>
    <submittedName>
        <fullName evidence="3">Uncharacterized protein</fullName>
    </submittedName>
</protein>
<evidence type="ECO:0000313" key="4">
    <source>
        <dbReference type="Proteomes" id="UP001501496"/>
    </source>
</evidence>
<reference evidence="4" key="1">
    <citation type="journal article" date="2019" name="Int. J. Syst. Evol. Microbiol.">
        <title>The Global Catalogue of Microorganisms (GCM) 10K type strain sequencing project: providing services to taxonomists for standard genome sequencing and annotation.</title>
        <authorList>
            <consortium name="The Broad Institute Genomics Platform"/>
            <consortium name="The Broad Institute Genome Sequencing Center for Infectious Disease"/>
            <person name="Wu L."/>
            <person name="Ma J."/>
        </authorList>
    </citation>
    <scope>NUCLEOTIDE SEQUENCE [LARGE SCALE GENOMIC DNA]</scope>
    <source>
        <strain evidence="4">JCM 17630</strain>
    </source>
</reference>
<evidence type="ECO:0000256" key="2">
    <source>
        <dbReference type="ARBA" id="ARBA00022837"/>
    </source>
</evidence>
<evidence type="ECO:0000256" key="1">
    <source>
        <dbReference type="ARBA" id="ARBA00022729"/>
    </source>
</evidence>
<keyword evidence="2" id="KW-0106">Calcium</keyword>
<dbReference type="PROSITE" id="PS51234">
    <property type="entry name" value="TSP3"/>
    <property type="match status" value="2"/>
</dbReference>
<dbReference type="EMBL" id="BAABCA010000004">
    <property type="protein sequence ID" value="GAA4235885.1"/>
    <property type="molecule type" value="Genomic_DNA"/>
</dbReference>
<dbReference type="Gene3D" id="4.10.1080.10">
    <property type="entry name" value="TSP type-3 repeat"/>
    <property type="match status" value="2"/>
</dbReference>
<sequence>MKKIIILLSFVITYQVNSQITTQDCGNFNSVRISTFEVENSKLERNGFVFQKKVYTGFNIIVPDELGVTPDGAPIIAKGHIEKVREKIWFDSNNPSNNNISNGEYLNGWGVNYYPNTFDSFFKINTRLGVGKNNYAYYSNTDTSVVFDQSGINFFLGGENNFPSNEIFRKIRYSVYIYVKEEYAHLYPGGINNRIYQFGKGTYQGNENSIDSNGYKYVELDWSISVDKDNDGILNEDDNCPSVSNANQLDTDDDGVGNICDNCINNYNPNQSDIDGDGIGDFCDDDIDGDGILNNIDNCATNYNPNQEDNDNDGIGDLCDFDSDNDGVLDVNDNCPNEPNANQTDIDGDGIGDVCDEEFNKPNLTLTKVVVKVGKKTYTIDSETNKNDTPIFKKGENHTFTITIKNDDDGRALSSNYMVLVSEEAKYPDFGSKPAYEYRRDNIGAINGNSKKSDSFSTYIYDYISSLNLKENKTYYLIFDIDYNGSVDESNEKNSDNIKYVPFKYSKSGTSKKAYLNTKSGLIEIPLDNYLSIPFDREPLPSPINQNISLKENKSKILIDRFDDYISPISTYNLKIFKLIGNRLVVNKNITAGSVINTYHLSSGIYAIHVNNKYIKKIKIFKGSEPIRTIPIER</sequence>
<dbReference type="Pfam" id="PF02412">
    <property type="entry name" value="TSP_3"/>
    <property type="match status" value="3"/>
</dbReference>
<dbReference type="Proteomes" id="UP001501496">
    <property type="component" value="Unassembled WGS sequence"/>
</dbReference>
<dbReference type="InterPro" id="IPR003367">
    <property type="entry name" value="Thrombospondin_3-like_rpt"/>
</dbReference>
<accession>A0ABP8C9A0</accession>
<comment type="caution">
    <text evidence="3">The sequence shown here is derived from an EMBL/GenBank/DDBJ whole genome shotgun (WGS) entry which is preliminary data.</text>
</comment>
<dbReference type="PANTHER" id="PTHR10199:SF100">
    <property type="entry name" value="THROMBOSPONDIN, ISOFORM A"/>
    <property type="match status" value="1"/>
</dbReference>
<dbReference type="InterPro" id="IPR013783">
    <property type="entry name" value="Ig-like_fold"/>
</dbReference>
<dbReference type="InterPro" id="IPR017897">
    <property type="entry name" value="Thrombospondin_3_rpt"/>
</dbReference>